<evidence type="ECO:0000313" key="2">
    <source>
        <dbReference type="Proteomes" id="UP000504610"/>
    </source>
</evidence>
<dbReference type="KEGG" id="rsz:130500253"/>
<dbReference type="AlphaFoldDB" id="A0A9W3CHL6"/>
<dbReference type="InterPro" id="IPR044730">
    <property type="entry name" value="RNase_H-like_dom_plant"/>
</dbReference>
<dbReference type="GeneID" id="130500253"/>
<protein>
    <submittedName>
        <fullName evidence="3">Uncharacterized protein LOC130500253</fullName>
    </submittedName>
</protein>
<dbReference type="InterPro" id="IPR036397">
    <property type="entry name" value="RNaseH_sf"/>
</dbReference>
<reference evidence="3" key="2">
    <citation type="submission" date="2025-08" db="UniProtKB">
        <authorList>
            <consortium name="RefSeq"/>
        </authorList>
    </citation>
    <scope>IDENTIFICATION</scope>
    <source>
        <tissue evidence="3">Leaf</tissue>
    </source>
</reference>
<name>A0A9W3CHL6_RAPSA</name>
<organism evidence="2 3">
    <name type="scientific">Raphanus sativus</name>
    <name type="common">Radish</name>
    <name type="synonym">Raphanus raphanistrum var. sativus</name>
    <dbReference type="NCBI Taxonomy" id="3726"/>
    <lineage>
        <taxon>Eukaryota</taxon>
        <taxon>Viridiplantae</taxon>
        <taxon>Streptophyta</taxon>
        <taxon>Embryophyta</taxon>
        <taxon>Tracheophyta</taxon>
        <taxon>Spermatophyta</taxon>
        <taxon>Magnoliopsida</taxon>
        <taxon>eudicotyledons</taxon>
        <taxon>Gunneridae</taxon>
        <taxon>Pentapetalae</taxon>
        <taxon>rosids</taxon>
        <taxon>malvids</taxon>
        <taxon>Brassicales</taxon>
        <taxon>Brassicaceae</taxon>
        <taxon>Brassiceae</taxon>
        <taxon>Raphanus</taxon>
    </lineage>
</organism>
<dbReference type="Gene3D" id="3.30.420.10">
    <property type="entry name" value="Ribonuclease H-like superfamily/Ribonuclease H"/>
    <property type="match status" value="1"/>
</dbReference>
<evidence type="ECO:0000313" key="3">
    <source>
        <dbReference type="RefSeq" id="XP_056851007.1"/>
    </source>
</evidence>
<proteinExistence type="predicted"/>
<feature type="domain" description="RNase H type-1" evidence="1">
    <location>
        <begin position="7"/>
        <end position="128"/>
    </location>
</feature>
<sequence length="159" mass="18303">MDMIKCNTDGSWNKETGNSGVGWISRDQRGQLLWAEARKVQNMGSPIEVEAEALKWAIDTMYAFQYKQVCFESDSQVLIQMLRGEEPVWLTIQPIIQDIQKRLQQSSGYEVMYQQRGGNMAADRIAKETSSFENNVPRLYSIVPSWLNSFVEVDKPFVR</sequence>
<dbReference type="RefSeq" id="XP_056851007.1">
    <property type="nucleotide sequence ID" value="XM_056995027.1"/>
</dbReference>
<dbReference type="GO" id="GO:0003676">
    <property type="term" value="F:nucleic acid binding"/>
    <property type="evidence" value="ECO:0007669"/>
    <property type="project" value="InterPro"/>
</dbReference>
<dbReference type="PANTHER" id="PTHR47074:SF48">
    <property type="entry name" value="POLYNUCLEOTIDYL TRANSFERASE, RIBONUCLEASE H-LIKE SUPERFAMILY PROTEIN"/>
    <property type="match status" value="1"/>
</dbReference>
<gene>
    <name evidence="3" type="primary">LOC130500253</name>
</gene>
<dbReference type="Pfam" id="PF13456">
    <property type="entry name" value="RVT_3"/>
    <property type="match status" value="1"/>
</dbReference>
<dbReference type="SUPFAM" id="SSF53098">
    <property type="entry name" value="Ribonuclease H-like"/>
    <property type="match status" value="1"/>
</dbReference>
<dbReference type="Proteomes" id="UP000504610">
    <property type="component" value="Chromosome 9"/>
</dbReference>
<accession>A0A9W3CHL6</accession>
<evidence type="ECO:0000259" key="1">
    <source>
        <dbReference type="Pfam" id="PF13456"/>
    </source>
</evidence>
<dbReference type="InterPro" id="IPR002156">
    <property type="entry name" value="RNaseH_domain"/>
</dbReference>
<reference evidence="2" key="1">
    <citation type="journal article" date="2019" name="Database">
        <title>The radish genome database (RadishGD): an integrated information resource for radish genomics.</title>
        <authorList>
            <person name="Yu H.J."/>
            <person name="Baek S."/>
            <person name="Lee Y.J."/>
            <person name="Cho A."/>
            <person name="Mun J.H."/>
        </authorList>
    </citation>
    <scope>NUCLEOTIDE SEQUENCE [LARGE SCALE GENOMIC DNA]</scope>
    <source>
        <strain evidence="2">cv. WK10039</strain>
    </source>
</reference>
<dbReference type="OrthoDB" id="1906820at2759"/>
<dbReference type="GO" id="GO:0004523">
    <property type="term" value="F:RNA-DNA hybrid ribonuclease activity"/>
    <property type="evidence" value="ECO:0007669"/>
    <property type="project" value="InterPro"/>
</dbReference>
<keyword evidence="2" id="KW-1185">Reference proteome</keyword>
<dbReference type="InterPro" id="IPR052929">
    <property type="entry name" value="RNase_H-like_EbsB-rel"/>
</dbReference>
<dbReference type="InterPro" id="IPR012337">
    <property type="entry name" value="RNaseH-like_sf"/>
</dbReference>
<dbReference type="CDD" id="cd06222">
    <property type="entry name" value="RNase_H_like"/>
    <property type="match status" value="1"/>
</dbReference>
<dbReference type="PANTHER" id="PTHR47074">
    <property type="entry name" value="BNAC02G40300D PROTEIN"/>
    <property type="match status" value="1"/>
</dbReference>